<dbReference type="Pfam" id="PF24750">
    <property type="entry name" value="b-prop_At3g26010-like"/>
    <property type="match status" value="1"/>
</dbReference>
<dbReference type="AlphaFoldDB" id="A0AAV2FVB4"/>
<dbReference type="Pfam" id="PF12937">
    <property type="entry name" value="F-box-like"/>
    <property type="match status" value="1"/>
</dbReference>
<feature type="domain" description="F-box" evidence="2">
    <location>
        <begin position="31"/>
        <end position="72"/>
    </location>
</feature>
<proteinExistence type="predicted"/>
<feature type="region of interest" description="Disordered" evidence="1">
    <location>
        <begin position="1"/>
        <end position="25"/>
    </location>
</feature>
<organism evidence="3 4">
    <name type="scientific">Linum trigynum</name>
    <dbReference type="NCBI Taxonomy" id="586398"/>
    <lineage>
        <taxon>Eukaryota</taxon>
        <taxon>Viridiplantae</taxon>
        <taxon>Streptophyta</taxon>
        <taxon>Embryophyta</taxon>
        <taxon>Tracheophyta</taxon>
        <taxon>Spermatophyta</taxon>
        <taxon>Magnoliopsida</taxon>
        <taxon>eudicotyledons</taxon>
        <taxon>Gunneridae</taxon>
        <taxon>Pentapetalae</taxon>
        <taxon>rosids</taxon>
        <taxon>fabids</taxon>
        <taxon>Malpighiales</taxon>
        <taxon>Linaceae</taxon>
        <taxon>Linum</taxon>
    </lineage>
</organism>
<dbReference type="Gene3D" id="1.20.1280.50">
    <property type="match status" value="1"/>
</dbReference>
<sequence length="469" mass="53547">MELSKRRKTVTAPPQTRSQSWQLSSPGISSLDDNLIFEILTRLSNPRSVLRCKSVCKRWNSLISTPDFLPDFLRRIATHGSEDEFPLLFPQSQQETMGFLPIPDKYRPRFRVLASCHDLILCGLTTRDYVENWFYVCNPFTKQWVILPLAPNRGEALRRQRIMVGFVCQPCYSYCGFKDQVLIDSQFKFRVVILCENGGAMFCSESGKWVDGFNHFQEGYGHFATSDSHITLPSFNGKVYWKDDDSRQLVGFDPFHIGGVVETIDFSELYSHSPQLVCRFDIGVSKGSLHMIVAEQVEGDDSSVDGLSVWRLEGKKNWKLENRMSLRSILGRFNLQKNNRGGLMNSLEVKGVLGMHPSNPEIVYLAYGNFGACYAVSCNFKSEELELCGTSTLESRFCWNVFQPEVPFWPTPVPVPTYDRVVFSYVNGSTDSIVAHSNVVEPSELNSSPGRRMSFSWMRMIFWKMIPRV</sequence>
<reference evidence="3 4" key="1">
    <citation type="submission" date="2024-04" db="EMBL/GenBank/DDBJ databases">
        <authorList>
            <person name="Fracassetti M."/>
        </authorList>
    </citation>
    <scope>NUCLEOTIDE SEQUENCE [LARGE SCALE GENOMIC DNA]</scope>
</reference>
<accession>A0AAV2FVB4</accession>
<feature type="compositionally biased region" description="Polar residues" evidence="1">
    <location>
        <begin position="12"/>
        <end position="25"/>
    </location>
</feature>
<dbReference type="InterPro" id="IPR036047">
    <property type="entry name" value="F-box-like_dom_sf"/>
</dbReference>
<dbReference type="InterPro" id="IPR056592">
    <property type="entry name" value="Beta-prop_At3g26010-like"/>
</dbReference>
<dbReference type="CDD" id="cd22157">
    <property type="entry name" value="F-box_AtFBW1-like"/>
    <property type="match status" value="1"/>
</dbReference>
<dbReference type="InterPro" id="IPR055290">
    <property type="entry name" value="At3g26010-like"/>
</dbReference>
<name>A0AAV2FVB4_9ROSI</name>
<dbReference type="PANTHER" id="PTHR35546">
    <property type="entry name" value="F-BOX PROTEIN INTERACTION DOMAIN PROTEIN-RELATED"/>
    <property type="match status" value="1"/>
</dbReference>
<evidence type="ECO:0000256" key="1">
    <source>
        <dbReference type="SAM" id="MobiDB-lite"/>
    </source>
</evidence>
<dbReference type="SUPFAM" id="SSF81383">
    <property type="entry name" value="F-box domain"/>
    <property type="match status" value="1"/>
</dbReference>
<protein>
    <recommendedName>
        <fullName evidence="2">F-box domain-containing protein</fullName>
    </recommendedName>
</protein>
<evidence type="ECO:0000313" key="3">
    <source>
        <dbReference type="EMBL" id="CAL1401498.1"/>
    </source>
</evidence>
<keyword evidence="4" id="KW-1185">Reference proteome</keyword>
<dbReference type="Proteomes" id="UP001497516">
    <property type="component" value="Chromosome 7"/>
</dbReference>
<dbReference type="PANTHER" id="PTHR35546:SF128">
    <property type="entry name" value="F-BOX ASSOCIATED DOMAIN-CONTAINING PROTEIN"/>
    <property type="match status" value="1"/>
</dbReference>
<gene>
    <name evidence="3" type="ORF">LTRI10_LOCUS41551</name>
</gene>
<dbReference type="InterPro" id="IPR001810">
    <property type="entry name" value="F-box_dom"/>
</dbReference>
<evidence type="ECO:0000313" key="4">
    <source>
        <dbReference type="Proteomes" id="UP001497516"/>
    </source>
</evidence>
<dbReference type="SMART" id="SM00256">
    <property type="entry name" value="FBOX"/>
    <property type="match status" value="1"/>
</dbReference>
<dbReference type="EMBL" id="OZ034820">
    <property type="protein sequence ID" value="CAL1401498.1"/>
    <property type="molecule type" value="Genomic_DNA"/>
</dbReference>
<evidence type="ECO:0000259" key="2">
    <source>
        <dbReference type="SMART" id="SM00256"/>
    </source>
</evidence>